<accession>A0A6A6LIB6</accession>
<dbReference type="InterPro" id="IPR046960">
    <property type="entry name" value="PPR_At4g14850-like_plant"/>
</dbReference>
<feature type="repeat" description="PPR" evidence="2">
    <location>
        <begin position="385"/>
        <end position="419"/>
    </location>
</feature>
<dbReference type="Gene3D" id="1.25.40.10">
    <property type="entry name" value="Tetratricopeptide repeat domain"/>
    <property type="match status" value="5"/>
</dbReference>
<dbReference type="Pfam" id="PF13041">
    <property type="entry name" value="PPR_2"/>
    <property type="match status" value="5"/>
</dbReference>
<evidence type="ECO:0000313" key="4">
    <source>
        <dbReference type="Proteomes" id="UP000467840"/>
    </source>
</evidence>
<comment type="caution">
    <text evidence="3">The sequence shown here is derived from an EMBL/GenBank/DDBJ whole genome shotgun (WGS) entry which is preliminary data.</text>
</comment>
<dbReference type="FunFam" id="1.25.40.10:FF:000436">
    <property type="entry name" value="Pentatricopeptide repeat-containing protein At5g39350 family"/>
    <property type="match status" value="1"/>
</dbReference>
<dbReference type="PANTHER" id="PTHR24015:SF1992">
    <property type="entry name" value="PENTATRICOPEPTIDE REPEAT-CONTAINING PROTEIN"/>
    <property type="match status" value="1"/>
</dbReference>
<evidence type="ECO:0000256" key="1">
    <source>
        <dbReference type="ARBA" id="ARBA00022737"/>
    </source>
</evidence>
<evidence type="ECO:0008006" key="5">
    <source>
        <dbReference type="Google" id="ProtNLM"/>
    </source>
</evidence>
<dbReference type="PROSITE" id="PS51375">
    <property type="entry name" value="PPR"/>
    <property type="match status" value="6"/>
</dbReference>
<feature type="repeat" description="PPR" evidence="2">
    <location>
        <begin position="523"/>
        <end position="558"/>
    </location>
</feature>
<dbReference type="GO" id="GO:0009451">
    <property type="term" value="P:RNA modification"/>
    <property type="evidence" value="ECO:0007669"/>
    <property type="project" value="InterPro"/>
</dbReference>
<evidence type="ECO:0000256" key="2">
    <source>
        <dbReference type="PROSITE-ProRule" id="PRU00708"/>
    </source>
</evidence>
<dbReference type="Pfam" id="PF01535">
    <property type="entry name" value="PPR"/>
    <property type="match status" value="3"/>
</dbReference>
<keyword evidence="4" id="KW-1185">Reference proteome</keyword>
<feature type="repeat" description="PPR" evidence="2">
    <location>
        <begin position="84"/>
        <end position="118"/>
    </location>
</feature>
<protein>
    <recommendedName>
        <fullName evidence="5">Pentacotripeptide-repeat region of PRORP domain-containing protein</fullName>
    </recommendedName>
</protein>
<sequence>MNGPSQTLSKTKHLLTATRTQYLSLLKHYASTRSLTKTKQLHAQTITAGHLSSSRLRSSLADAYMHCGYIPHARKLFDELPERSALLYNNLMTMYVNSGLYLHALKAYVEMLQSGFCLPDNYTYPIVIKACSELSLLGLGRVFHGQTVVSMFGSYTYVQNSLLAMYMNCGKKEAAQRVFDAMKERSVVSWNTMISGYFKNGCAKTALMVFNQMVDFGVEIDCATVVSVLPACGYLRELELGRRVHALLEDKGLGKKTAVRNALVDMYAKCNSMAEARLVFDRIDEKDVISWTSMINGYILNDDVRSALMLCRIMQTEGIRPNSVTIASILSACDNLRDGCCLHGWTIRQNLDLEVIVITSLIDMYAKCHRVDLSFGVFTRTSTNRTAPWNAMLSGCIHNGLATEAIGLFKQMLVKGVEPDGATMNSLLPAYAILADLQPSKNIHGYLTRSGFLSGIEVATCVIDIYSKCGSLESAHQIFNAIPIDVKDIFVWSVIVSGYGMHGHGETAVSLFRQMVWSGVKPNEVTFTSVLHACSHAGLVDEGLCLFEFMLKDHKMQPHDDHYTCIVDLLGRAGRFDEAYDLIRTMPFVPSHAVWGALLGACVIHGNVEVGEVAAQHVFELEPENTGNYILLAKLYAAVGRWEDAENVRHMMNDIGLRKAPAHSLIDAVNI</sequence>
<gene>
    <name evidence="3" type="ORF">GH714_031657</name>
</gene>
<dbReference type="Pfam" id="PF20431">
    <property type="entry name" value="E_motif"/>
    <property type="match status" value="1"/>
</dbReference>
<dbReference type="GO" id="GO:0003729">
    <property type="term" value="F:mRNA binding"/>
    <property type="evidence" value="ECO:0007669"/>
    <property type="project" value="UniProtKB-ARBA"/>
</dbReference>
<organism evidence="3 4">
    <name type="scientific">Hevea brasiliensis</name>
    <name type="common">Para rubber tree</name>
    <name type="synonym">Siphonia brasiliensis</name>
    <dbReference type="NCBI Taxonomy" id="3981"/>
    <lineage>
        <taxon>Eukaryota</taxon>
        <taxon>Viridiplantae</taxon>
        <taxon>Streptophyta</taxon>
        <taxon>Embryophyta</taxon>
        <taxon>Tracheophyta</taxon>
        <taxon>Spermatophyta</taxon>
        <taxon>Magnoliopsida</taxon>
        <taxon>eudicotyledons</taxon>
        <taxon>Gunneridae</taxon>
        <taxon>Pentapetalae</taxon>
        <taxon>rosids</taxon>
        <taxon>fabids</taxon>
        <taxon>Malpighiales</taxon>
        <taxon>Euphorbiaceae</taxon>
        <taxon>Crotonoideae</taxon>
        <taxon>Micrandreae</taxon>
        <taxon>Hevea</taxon>
    </lineage>
</organism>
<dbReference type="InterPro" id="IPR046848">
    <property type="entry name" value="E_motif"/>
</dbReference>
<dbReference type="AlphaFoldDB" id="A0A6A6LIB6"/>
<dbReference type="SMR" id="A0A6A6LIB6"/>
<name>A0A6A6LIB6_HEVBR</name>
<dbReference type="FunFam" id="1.25.40.10:FF:000344">
    <property type="entry name" value="Pentatricopeptide repeat-containing protein"/>
    <property type="match status" value="1"/>
</dbReference>
<evidence type="ECO:0000313" key="3">
    <source>
        <dbReference type="EMBL" id="KAF2299349.1"/>
    </source>
</evidence>
<dbReference type="FunFam" id="1.25.40.10:FF:000073">
    <property type="entry name" value="Pentatricopeptide repeat-containing protein chloroplastic"/>
    <property type="match status" value="1"/>
</dbReference>
<dbReference type="InterPro" id="IPR011990">
    <property type="entry name" value="TPR-like_helical_dom_sf"/>
</dbReference>
<feature type="repeat" description="PPR" evidence="2">
    <location>
        <begin position="287"/>
        <end position="321"/>
    </location>
</feature>
<dbReference type="NCBIfam" id="TIGR00756">
    <property type="entry name" value="PPR"/>
    <property type="match status" value="7"/>
</dbReference>
<reference evidence="3 4" key="1">
    <citation type="journal article" date="2020" name="Mol. Plant">
        <title>The Chromosome-Based Rubber Tree Genome Provides New Insights into Spurge Genome Evolution and Rubber Biosynthesis.</title>
        <authorList>
            <person name="Liu J."/>
            <person name="Shi C."/>
            <person name="Shi C.C."/>
            <person name="Li W."/>
            <person name="Zhang Q.J."/>
            <person name="Zhang Y."/>
            <person name="Li K."/>
            <person name="Lu H.F."/>
            <person name="Shi C."/>
            <person name="Zhu S.T."/>
            <person name="Xiao Z.Y."/>
            <person name="Nan H."/>
            <person name="Yue Y."/>
            <person name="Zhu X.G."/>
            <person name="Wu Y."/>
            <person name="Hong X.N."/>
            <person name="Fan G.Y."/>
            <person name="Tong Y."/>
            <person name="Zhang D."/>
            <person name="Mao C.L."/>
            <person name="Liu Y.L."/>
            <person name="Hao S.J."/>
            <person name="Liu W.Q."/>
            <person name="Lv M.Q."/>
            <person name="Zhang H.B."/>
            <person name="Liu Y."/>
            <person name="Hu-Tang G.R."/>
            <person name="Wang J.P."/>
            <person name="Wang J.H."/>
            <person name="Sun Y.H."/>
            <person name="Ni S.B."/>
            <person name="Chen W.B."/>
            <person name="Zhang X.C."/>
            <person name="Jiao Y.N."/>
            <person name="Eichler E.E."/>
            <person name="Li G.H."/>
            <person name="Liu X."/>
            <person name="Gao L.Z."/>
        </authorList>
    </citation>
    <scope>NUCLEOTIDE SEQUENCE [LARGE SCALE GENOMIC DNA]</scope>
    <source>
        <strain evidence="4">cv. GT1</strain>
        <tissue evidence="3">Leaf</tissue>
    </source>
</reference>
<dbReference type="EMBL" id="JAAGAX010000011">
    <property type="protein sequence ID" value="KAF2299349.1"/>
    <property type="molecule type" value="Genomic_DNA"/>
</dbReference>
<dbReference type="InterPro" id="IPR002885">
    <property type="entry name" value="PPR_rpt"/>
</dbReference>
<keyword evidence="1" id="KW-0677">Repeat</keyword>
<proteinExistence type="predicted"/>
<dbReference type="PANTHER" id="PTHR24015">
    <property type="entry name" value="OS07G0578800 PROTEIN-RELATED"/>
    <property type="match status" value="1"/>
</dbReference>
<dbReference type="Proteomes" id="UP000467840">
    <property type="component" value="Chromosome 1"/>
</dbReference>
<dbReference type="FunFam" id="1.25.40.10:FF:000090">
    <property type="entry name" value="Pentatricopeptide repeat-containing protein, chloroplastic"/>
    <property type="match status" value="1"/>
</dbReference>
<feature type="repeat" description="PPR" evidence="2">
    <location>
        <begin position="186"/>
        <end position="220"/>
    </location>
</feature>
<dbReference type="SUPFAM" id="SSF48452">
    <property type="entry name" value="TPR-like"/>
    <property type="match status" value="1"/>
</dbReference>
<feature type="repeat" description="PPR" evidence="2">
    <location>
        <begin position="488"/>
        <end position="522"/>
    </location>
</feature>